<evidence type="ECO:0000256" key="1">
    <source>
        <dbReference type="ARBA" id="ARBA00022723"/>
    </source>
</evidence>
<dbReference type="InterPro" id="IPR049730">
    <property type="entry name" value="SNF2/RAD54-like_C"/>
</dbReference>
<dbReference type="CDD" id="cd18793">
    <property type="entry name" value="SF2_C_SNF"/>
    <property type="match status" value="1"/>
</dbReference>
<dbReference type="GO" id="GO:0000209">
    <property type="term" value="P:protein polyubiquitination"/>
    <property type="evidence" value="ECO:0007669"/>
    <property type="project" value="TreeGrafter"/>
</dbReference>
<sequence length="1420" mass="163723">MSKRKSSSPQKKVKTWCENDISGYIPVLKKQKSKKIPQGPSYLCCAPTEQNRDYFLGKLKVGTTNNVALETHITNCKLRFNEECNTFILDNESFTIVVNIDVDFDFKMIQEIIATKMFPIEFYFENNDVIVLFYLKAIPLPNYNKKISTCLTFLMKTCLQIFPEQNLESSNEKQKCEEVKDVFQKIKLVRRNNLPINLNAQHPSLRPTLRPYQVDAVRWMINKETKIPNATAEIHPLWKSVTLPSKNIIYYNSYIGLVDIEKPIIDRSCNGGILAEEMGLGKTVEVFACILLNRKIEECNVENVEAPTITTFPFPIKLPKKRTKTYDEQKMYVINDDVKGNAKNRKSINRQALQKYYEAVLKGTTNSYNRKVEDPMVQCICSQQIEEDIIECVCCGKSQHKQCMGYDETCGPYKCSQCWMNEPMFDVPATLIITPRSLKKQWCDEIVKHISGKFRVLKYDGCRNSSLYPTKLHEYDLVITTYSVLQTELYLTHNNEEKTFRRKRIYSPPGSPLVRVNWWRLCLDEAQAVDAPNSMVSEMSKKLSAKLRWAITGTPMSRDLTDVYGLIEYLKISPYDDVATWTHCLYNPYVRGDHKPMCEFLSKVMWRSEKNDVLEQIDIPVQSHIEHMLEFSAVEKFFYQKEHEMSRDTFLSQLEKLDPNSTLRSLNKATLKKIMNPLLALRQGCTNPNSTKGKYLATRKKLTSMKELLEALIVKNFTECEEMLRVVISALNALAGINLLYKNTHVAIEEYRKVLQLSENFKLKENGALQVDTLQLIHTLHNLAEVIENAENVTPTLHDNTLKIDCIKQEEKYIGKFINESAGCFNEWNDLNKKTINLKKAFNLKQGQWYSDGMDYLVMGDYHNKVILKINNICENMGIECPLKENGGNILYIIGTWDRILHELREELIDNLNSLFTADLNDEKVTVINIQKNLVSEAMNCHLRPDKKGKKKRCQLCEIEKMLKKYEAKLFLNKVNQPRAEKKGESSWLPTLQEVILKNVFLSLKNSKANDEILNDGETHINLITVLKDEYKVMSKFWTHLYQQVSAKDELDICKIRLALKDSDLEEDKRSNVLKNLDYELKDKIKHCNLLNPHELGFLESIYRMEEKQSLANLERNLGIKKYLETLKKQQYEGQHPDPCPICKNTLENHWSILPCGHSYCLECIQLQLEKVVGKYLLCSICRQKFNLSDISYIKAGDTVDKIDTIEIKGNYSTKIDAVVKLLIRLKNKTPDVKVLIFSSWLDNIKIIQEALNTNHILNELISSTTTLEEKVKHFKDPSKMCTALLLPLNLGSKGLNLIEATHVILAEPILNPQDELQAIGRVHRIGQTRKTFIHRFVIKNTIEQSIHKAITSNSEEWEYNKVTIKQLTELFIPDNEDKKTLIPDKNMQCGPSGNRLETESLSDDSNQGDSNSDSDSGVQ</sequence>
<dbReference type="InterPro" id="IPR027417">
    <property type="entry name" value="P-loop_NTPase"/>
</dbReference>
<keyword evidence="3" id="KW-0378">Hydrolase</keyword>
<evidence type="ECO:0000256" key="6">
    <source>
        <dbReference type="SAM" id="MobiDB-lite"/>
    </source>
</evidence>
<dbReference type="Gene3D" id="3.30.40.10">
    <property type="entry name" value="Zinc/RING finger domain, C3HC4 (zinc finger)"/>
    <property type="match status" value="1"/>
</dbReference>
<dbReference type="PROSITE" id="PS51194">
    <property type="entry name" value="HELICASE_CTER"/>
    <property type="match status" value="1"/>
</dbReference>
<dbReference type="OrthoDB" id="423559at2759"/>
<dbReference type="InterPro" id="IPR013083">
    <property type="entry name" value="Znf_RING/FYVE/PHD"/>
</dbReference>
<reference evidence="10" key="1">
    <citation type="submission" date="2021-12" db="EMBL/GenBank/DDBJ databases">
        <authorList>
            <person name="King R."/>
        </authorList>
    </citation>
    <scope>NUCLEOTIDE SEQUENCE</scope>
</reference>
<dbReference type="SMART" id="SM00184">
    <property type="entry name" value="RING"/>
    <property type="match status" value="1"/>
</dbReference>
<dbReference type="GO" id="GO:0006974">
    <property type="term" value="P:DNA damage response"/>
    <property type="evidence" value="ECO:0007669"/>
    <property type="project" value="TreeGrafter"/>
</dbReference>
<dbReference type="GO" id="GO:0061630">
    <property type="term" value="F:ubiquitin protein ligase activity"/>
    <property type="evidence" value="ECO:0007669"/>
    <property type="project" value="TreeGrafter"/>
</dbReference>
<dbReference type="InterPro" id="IPR052583">
    <property type="entry name" value="ATP-helicase/E3_Ub-Ligase"/>
</dbReference>
<dbReference type="Proteomes" id="UP001154078">
    <property type="component" value="Chromosome 8"/>
</dbReference>
<feature type="domain" description="Helicase C-terminal" evidence="9">
    <location>
        <begin position="1218"/>
        <end position="1366"/>
    </location>
</feature>
<dbReference type="Gene3D" id="3.40.50.10810">
    <property type="entry name" value="Tandem AAA-ATPase domain"/>
    <property type="match status" value="2"/>
</dbReference>
<dbReference type="PROSITE" id="PS00518">
    <property type="entry name" value="ZF_RING_1"/>
    <property type="match status" value="1"/>
</dbReference>
<feature type="region of interest" description="Disordered" evidence="6">
    <location>
        <begin position="1380"/>
        <end position="1420"/>
    </location>
</feature>
<dbReference type="SUPFAM" id="SSF52540">
    <property type="entry name" value="P-loop containing nucleoside triphosphate hydrolases"/>
    <property type="match status" value="2"/>
</dbReference>
<keyword evidence="1" id="KW-0479">Metal-binding</keyword>
<dbReference type="Gene3D" id="3.40.50.300">
    <property type="entry name" value="P-loop containing nucleotide triphosphate hydrolases"/>
    <property type="match status" value="1"/>
</dbReference>
<dbReference type="Pfam" id="PF00176">
    <property type="entry name" value="SNF2-rel_dom"/>
    <property type="match status" value="1"/>
</dbReference>
<evidence type="ECO:0000256" key="3">
    <source>
        <dbReference type="ARBA" id="ARBA00022801"/>
    </source>
</evidence>
<feature type="domain" description="Helicase ATP-binding" evidence="8">
    <location>
        <begin position="430"/>
        <end position="573"/>
    </location>
</feature>
<feature type="domain" description="RING-type" evidence="7">
    <location>
        <begin position="1140"/>
        <end position="1183"/>
    </location>
</feature>
<evidence type="ECO:0000256" key="2">
    <source>
        <dbReference type="ARBA" id="ARBA00022771"/>
    </source>
</evidence>
<evidence type="ECO:0000313" key="10">
    <source>
        <dbReference type="EMBL" id="CAH0562699.1"/>
    </source>
</evidence>
<evidence type="ECO:0000256" key="5">
    <source>
        <dbReference type="PROSITE-ProRule" id="PRU00175"/>
    </source>
</evidence>
<dbReference type="InterPro" id="IPR038718">
    <property type="entry name" value="SNF2-like_sf"/>
</dbReference>
<evidence type="ECO:0000259" key="8">
    <source>
        <dbReference type="PROSITE" id="PS51192"/>
    </source>
</evidence>
<dbReference type="PROSITE" id="PS50089">
    <property type="entry name" value="ZF_RING_2"/>
    <property type="match status" value="1"/>
</dbReference>
<organism evidence="10 11">
    <name type="scientific">Brassicogethes aeneus</name>
    <name type="common">Rape pollen beetle</name>
    <name type="synonym">Meligethes aeneus</name>
    <dbReference type="NCBI Taxonomy" id="1431903"/>
    <lineage>
        <taxon>Eukaryota</taxon>
        <taxon>Metazoa</taxon>
        <taxon>Ecdysozoa</taxon>
        <taxon>Arthropoda</taxon>
        <taxon>Hexapoda</taxon>
        <taxon>Insecta</taxon>
        <taxon>Pterygota</taxon>
        <taxon>Neoptera</taxon>
        <taxon>Endopterygota</taxon>
        <taxon>Coleoptera</taxon>
        <taxon>Polyphaga</taxon>
        <taxon>Cucujiformia</taxon>
        <taxon>Nitidulidae</taxon>
        <taxon>Meligethinae</taxon>
        <taxon>Brassicogethes</taxon>
    </lineage>
</organism>
<evidence type="ECO:0000256" key="4">
    <source>
        <dbReference type="ARBA" id="ARBA00022833"/>
    </source>
</evidence>
<dbReference type="PROSITE" id="PS51192">
    <property type="entry name" value="HELICASE_ATP_BIND_1"/>
    <property type="match status" value="1"/>
</dbReference>
<accession>A0A9P0BGJ3</accession>
<protein>
    <recommendedName>
        <fullName evidence="12">E3 ubiquitin-protein ligase SHPRH</fullName>
    </recommendedName>
</protein>
<feature type="compositionally biased region" description="Low complexity" evidence="6">
    <location>
        <begin position="1404"/>
        <end position="1420"/>
    </location>
</feature>
<dbReference type="GO" id="GO:0008270">
    <property type="term" value="F:zinc ion binding"/>
    <property type="evidence" value="ECO:0007669"/>
    <property type="project" value="UniProtKB-KW"/>
</dbReference>
<dbReference type="EMBL" id="OV121139">
    <property type="protein sequence ID" value="CAH0562699.1"/>
    <property type="molecule type" value="Genomic_DNA"/>
</dbReference>
<gene>
    <name evidence="10" type="ORF">MELIAE_LOCUS11735</name>
</gene>
<evidence type="ECO:0008006" key="12">
    <source>
        <dbReference type="Google" id="ProtNLM"/>
    </source>
</evidence>
<dbReference type="PANTHER" id="PTHR45865:SF1">
    <property type="entry name" value="E3 UBIQUITIN-PROTEIN LIGASE SHPRH"/>
    <property type="match status" value="1"/>
</dbReference>
<dbReference type="InterPro" id="IPR001650">
    <property type="entry name" value="Helicase_C-like"/>
</dbReference>
<evidence type="ECO:0000313" key="11">
    <source>
        <dbReference type="Proteomes" id="UP001154078"/>
    </source>
</evidence>
<dbReference type="InterPro" id="IPR000330">
    <property type="entry name" value="SNF2_N"/>
</dbReference>
<keyword evidence="11" id="KW-1185">Reference proteome</keyword>
<dbReference type="GO" id="GO:0005524">
    <property type="term" value="F:ATP binding"/>
    <property type="evidence" value="ECO:0007669"/>
    <property type="project" value="InterPro"/>
</dbReference>
<dbReference type="CDD" id="cd16569">
    <property type="entry name" value="RING-HC_SHPRH-like"/>
    <property type="match status" value="1"/>
</dbReference>
<dbReference type="SMART" id="SM00490">
    <property type="entry name" value="HELICc"/>
    <property type="match status" value="1"/>
</dbReference>
<dbReference type="InterPro" id="IPR014001">
    <property type="entry name" value="Helicase_ATP-bd"/>
</dbReference>
<dbReference type="InterPro" id="IPR001841">
    <property type="entry name" value="Znf_RING"/>
</dbReference>
<dbReference type="InterPro" id="IPR017907">
    <property type="entry name" value="Znf_RING_CS"/>
</dbReference>
<evidence type="ECO:0000259" key="9">
    <source>
        <dbReference type="PROSITE" id="PS51194"/>
    </source>
</evidence>
<dbReference type="Pfam" id="PF13445">
    <property type="entry name" value="zf-RING_UBOX"/>
    <property type="match status" value="1"/>
</dbReference>
<name>A0A9P0BGJ3_BRAAE</name>
<dbReference type="SUPFAM" id="SSF57850">
    <property type="entry name" value="RING/U-box"/>
    <property type="match status" value="1"/>
</dbReference>
<dbReference type="GO" id="GO:0016787">
    <property type="term" value="F:hydrolase activity"/>
    <property type="evidence" value="ECO:0007669"/>
    <property type="project" value="UniProtKB-KW"/>
</dbReference>
<dbReference type="InterPro" id="IPR027370">
    <property type="entry name" value="Znf-RING_euk"/>
</dbReference>
<dbReference type="PANTHER" id="PTHR45865">
    <property type="entry name" value="E3 UBIQUITIN-PROTEIN LIGASE SHPRH FAMILY MEMBER"/>
    <property type="match status" value="1"/>
</dbReference>
<dbReference type="SMART" id="SM00487">
    <property type="entry name" value="DEXDc"/>
    <property type="match status" value="1"/>
</dbReference>
<proteinExistence type="predicted"/>
<keyword evidence="4" id="KW-0862">Zinc</keyword>
<keyword evidence="2 5" id="KW-0863">Zinc-finger</keyword>
<dbReference type="Pfam" id="PF21325">
    <property type="entry name" value="SHPRH_helical-1st"/>
    <property type="match status" value="1"/>
</dbReference>
<dbReference type="InterPro" id="IPR048686">
    <property type="entry name" value="SHPRH_helical_1st"/>
</dbReference>
<dbReference type="Pfam" id="PF00271">
    <property type="entry name" value="Helicase_C"/>
    <property type="match status" value="1"/>
</dbReference>
<dbReference type="GO" id="GO:0005634">
    <property type="term" value="C:nucleus"/>
    <property type="evidence" value="ECO:0007669"/>
    <property type="project" value="TreeGrafter"/>
</dbReference>
<evidence type="ECO:0000259" key="7">
    <source>
        <dbReference type="PROSITE" id="PS50089"/>
    </source>
</evidence>